<dbReference type="Proteomes" id="UP001174677">
    <property type="component" value="Chromosome 2"/>
</dbReference>
<evidence type="ECO:0000256" key="6">
    <source>
        <dbReference type="SAM" id="MobiDB-lite"/>
    </source>
</evidence>
<keyword evidence="8" id="KW-1185">Reference proteome</keyword>
<keyword evidence="5" id="KW-0539">Nucleus</keyword>
<dbReference type="SUPFAM" id="SSF101936">
    <property type="entry name" value="DNA-binding pseudobarrel domain"/>
    <property type="match status" value="1"/>
</dbReference>
<comment type="subcellular location">
    <subcellularLocation>
        <location evidence="1">Nucleus</location>
    </subcellularLocation>
</comment>
<evidence type="ECO:0000313" key="8">
    <source>
        <dbReference type="Proteomes" id="UP001174677"/>
    </source>
</evidence>
<proteinExistence type="predicted"/>
<evidence type="ECO:0008006" key="9">
    <source>
        <dbReference type="Google" id="ProtNLM"/>
    </source>
</evidence>
<dbReference type="Pfam" id="PF03754">
    <property type="entry name" value="At2g31720-like"/>
    <property type="match status" value="1"/>
</dbReference>
<feature type="region of interest" description="Disordered" evidence="6">
    <location>
        <begin position="311"/>
        <end position="340"/>
    </location>
</feature>
<organism evidence="7 8">
    <name type="scientific">Hevea brasiliensis</name>
    <name type="common">Para rubber tree</name>
    <name type="synonym">Siphonia brasiliensis</name>
    <dbReference type="NCBI Taxonomy" id="3981"/>
    <lineage>
        <taxon>Eukaryota</taxon>
        <taxon>Viridiplantae</taxon>
        <taxon>Streptophyta</taxon>
        <taxon>Embryophyta</taxon>
        <taxon>Tracheophyta</taxon>
        <taxon>Spermatophyta</taxon>
        <taxon>Magnoliopsida</taxon>
        <taxon>eudicotyledons</taxon>
        <taxon>Gunneridae</taxon>
        <taxon>Pentapetalae</taxon>
        <taxon>rosids</taxon>
        <taxon>fabids</taxon>
        <taxon>Malpighiales</taxon>
        <taxon>Euphorbiaceae</taxon>
        <taxon>Crotonoideae</taxon>
        <taxon>Micrandreae</taxon>
        <taxon>Hevea</taxon>
    </lineage>
</organism>
<dbReference type="InterPro" id="IPR005508">
    <property type="entry name" value="At2g31720-like"/>
</dbReference>
<dbReference type="Gene3D" id="2.40.330.10">
    <property type="entry name" value="DNA-binding pseudobarrel domain"/>
    <property type="match status" value="1"/>
</dbReference>
<evidence type="ECO:0000256" key="3">
    <source>
        <dbReference type="ARBA" id="ARBA00023125"/>
    </source>
</evidence>
<feature type="compositionally biased region" description="Basic and acidic residues" evidence="6">
    <location>
        <begin position="102"/>
        <end position="118"/>
    </location>
</feature>
<feature type="compositionally biased region" description="Basic and acidic residues" evidence="6">
    <location>
        <begin position="11"/>
        <end position="20"/>
    </location>
</feature>
<dbReference type="PANTHER" id="PTHR31541">
    <property type="entry name" value="B3 DOMAIN PLANT PROTEIN-RELATED"/>
    <property type="match status" value="1"/>
</dbReference>
<dbReference type="EMBL" id="JARPOI010000002">
    <property type="protein sequence ID" value="KAJ9186898.1"/>
    <property type="molecule type" value="Genomic_DNA"/>
</dbReference>
<evidence type="ECO:0000256" key="4">
    <source>
        <dbReference type="ARBA" id="ARBA00023163"/>
    </source>
</evidence>
<evidence type="ECO:0000256" key="5">
    <source>
        <dbReference type="ARBA" id="ARBA00023242"/>
    </source>
</evidence>
<sequence>MGSSNQVGDATFRKKPDEITKSAEDELEVLEDFHVKKAKNASLEVNKSCNFCYPLGILIPKKKRTPRVEIFVKKSPGTVEEQAVTKRTICYGSEYSHEEEEDKRKEDHKEEEKEEEKRRKSNTKSCRKRCFDGDKEKEAGKGGASKKPKKEGVDFAKLGFEQAPDLPCNTRIKIKEMGGTEIALVIMKQLSTTDLSKHHNRISIPAKQIMNEFLTVEEKGRLNHRDGKHLKGINVMVVGPSESDEVIKMCLKKWDMNNNSSYALVSGWYSLVKANMELLKENAIAQFWSFRLRGELWFRLIIVREPDQVNVNSEDNGDSASTINNGELMSTSHSSSIAHQ</sequence>
<reference evidence="7" key="1">
    <citation type="journal article" date="2023" name="Plant Biotechnol. J.">
        <title>Chromosome-level wild Hevea brasiliensis genome provides new tools for genomic-assisted breeding and valuable loci to elevate rubber yield.</title>
        <authorList>
            <person name="Cheng H."/>
            <person name="Song X."/>
            <person name="Hu Y."/>
            <person name="Wu T."/>
            <person name="Yang Q."/>
            <person name="An Z."/>
            <person name="Feng S."/>
            <person name="Deng Z."/>
            <person name="Wu W."/>
            <person name="Zeng X."/>
            <person name="Tu M."/>
            <person name="Wang X."/>
            <person name="Huang H."/>
        </authorList>
    </citation>
    <scope>NUCLEOTIDE SEQUENCE</scope>
    <source>
        <strain evidence="7">MT/VB/25A 57/8</strain>
    </source>
</reference>
<keyword evidence="3" id="KW-0238">DNA-binding</keyword>
<feature type="region of interest" description="Disordered" evidence="6">
    <location>
        <begin position="1"/>
        <end position="20"/>
    </location>
</feature>
<accession>A0ABQ9N562</accession>
<evidence type="ECO:0000256" key="1">
    <source>
        <dbReference type="ARBA" id="ARBA00004123"/>
    </source>
</evidence>
<evidence type="ECO:0000313" key="7">
    <source>
        <dbReference type="EMBL" id="KAJ9186898.1"/>
    </source>
</evidence>
<name>A0ABQ9N562_HEVBR</name>
<dbReference type="PANTHER" id="PTHR31541:SF57">
    <property type="entry name" value="TF-B3 DOMAIN-CONTAINING PROTEIN"/>
    <property type="match status" value="1"/>
</dbReference>
<keyword evidence="4" id="KW-0804">Transcription</keyword>
<feature type="region of interest" description="Disordered" evidence="6">
    <location>
        <begin position="95"/>
        <end position="126"/>
    </location>
</feature>
<protein>
    <recommendedName>
        <fullName evidence="9">TF-B3 domain-containing protein</fullName>
    </recommendedName>
</protein>
<evidence type="ECO:0000256" key="2">
    <source>
        <dbReference type="ARBA" id="ARBA00023015"/>
    </source>
</evidence>
<dbReference type="InterPro" id="IPR015300">
    <property type="entry name" value="DNA-bd_pseudobarrel_sf"/>
</dbReference>
<gene>
    <name evidence="7" type="ORF">P3X46_002418</name>
</gene>
<keyword evidence="2" id="KW-0805">Transcription regulation</keyword>
<comment type="caution">
    <text evidence="7">The sequence shown here is derived from an EMBL/GenBank/DDBJ whole genome shotgun (WGS) entry which is preliminary data.</text>
</comment>